<keyword evidence="10" id="KW-1133">Transmembrane helix</keyword>
<comment type="function">
    <text evidence="8">Tautomerization of D-dopachrome with decarboxylation to give 5,6-dihydroxyindole (DHI).</text>
</comment>
<dbReference type="GO" id="GO:0042438">
    <property type="term" value="P:melanin biosynthetic process"/>
    <property type="evidence" value="ECO:0007669"/>
    <property type="project" value="UniProtKB-KW"/>
</dbReference>
<reference evidence="11" key="4">
    <citation type="submission" date="2025-09" db="UniProtKB">
        <authorList>
            <consortium name="Ensembl"/>
        </authorList>
    </citation>
    <scope>IDENTIFICATION</scope>
</reference>
<keyword evidence="7" id="KW-0456">Lyase</keyword>
<proteinExistence type="inferred from homology"/>
<evidence type="ECO:0000256" key="5">
    <source>
        <dbReference type="ARBA" id="ARBA00022990"/>
    </source>
</evidence>
<reference evidence="11" key="3">
    <citation type="submission" date="2025-08" db="UniProtKB">
        <authorList>
            <consortium name="Ensembl"/>
        </authorList>
    </citation>
    <scope>IDENTIFICATION</scope>
</reference>
<evidence type="ECO:0000313" key="12">
    <source>
        <dbReference type="Proteomes" id="UP000018467"/>
    </source>
</evidence>
<reference evidence="12" key="2">
    <citation type="journal article" date="2014" name="Nat. Commun.">
        <title>The cavefish genome reveals candidate genes for eye loss.</title>
        <authorList>
            <person name="McGaugh S.E."/>
            <person name="Gross J.B."/>
            <person name="Aken B."/>
            <person name="Blin M."/>
            <person name="Borowsky R."/>
            <person name="Chalopin D."/>
            <person name="Hinaux H."/>
            <person name="Jeffery W.R."/>
            <person name="Keene A."/>
            <person name="Ma L."/>
            <person name="Minx P."/>
            <person name="Murphy D."/>
            <person name="O'Quin K.E."/>
            <person name="Retaux S."/>
            <person name="Rohner N."/>
            <person name="Searle S.M."/>
            <person name="Stahl B.A."/>
            <person name="Tabin C."/>
            <person name="Volff J.N."/>
            <person name="Yoshizawa M."/>
            <person name="Warren W.C."/>
        </authorList>
    </citation>
    <scope>NUCLEOTIDE SEQUENCE [LARGE SCALE GENOMIC DNA]</scope>
    <source>
        <strain evidence="12">female</strain>
    </source>
</reference>
<dbReference type="STRING" id="7994.ENSAMXP00000049447"/>
<evidence type="ECO:0000256" key="7">
    <source>
        <dbReference type="ARBA" id="ARBA00023239"/>
    </source>
</evidence>
<dbReference type="GO" id="GO:0050178">
    <property type="term" value="F:phenylpyruvate tautomerase activity"/>
    <property type="evidence" value="ECO:0007669"/>
    <property type="project" value="TreeGrafter"/>
</dbReference>
<dbReference type="CTD" id="1652"/>
<dbReference type="GeneTree" id="ENSGT00940000166931"/>
<sequence length="118" mass="12888">MPFVELNTNLPASRFSEEFLKKLTSTTASALGKPEDRMIVQVNPDLPLFVFGSSAPCVILSVAGIGVTDTAEKNRDNSAKIFPFLTQELGLSEDRVVIRFSPLEAWQVGKKGTVVTFL</sequence>
<dbReference type="GO" id="GO:0033981">
    <property type="term" value="F:D-dopachrome decarboxylase activity"/>
    <property type="evidence" value="ECO:0007669"/>
    <property type="project" value="UniProtKB-EC"/>
</dbReference>
<comment type="similarity">
    <text evidence="2">Belongs to the MIF family.</text>
</comment>
<evidence type="ECO:0000256" key="10">
    <source>
        <dbReference type="SAM" id="Phobius"/>
    </source>
</evidence>
<keyword evidence="10" id="KW-0472">Membrane</keyword>
<comment type="subunit">
    <text evidence="3">Homotrimer.</text>
</comment>
<dbReference type="EC" id="4.1.1.84" evidence="9"/>
<keyword evidence="10" id="KW-0812">Transmembrane</keyword>
<dbReference type="InterPro" id="IPR014347">
    <property type="entry name" value="Tautomerase/MIF_sf"/>
</dbReference>
<evidence type="ECO:0000256" key="4">
    <source>
        <dbReference type="ARBA" id="ARBA00022490"/>
    </source>
</evidence>
<dbReference type="Gene3D" id="3.30.429.10">
    <property type="entry name" value="Macrophage Migration Inhibitory Factor"/>
    <property type="match status" value="1"/>
</dbReference>
<dbReference type="PANTHER" id="PTHR11954">
    <property type="entry name" value="D-DOPACHROME DECARBOXYLASE"/>
    <property type="match status" value="1"/>
</dbReference>
<keyword evidence="6" id="KW-0470">Melanin biosynthesis</keyword>
<evidence type="ECO:0000256" key="8">
    <source>
        <dbReference type="ARBA" id="ARBA00037460"/>
    </source>
</evidence>
<keyword evidence="4" id="KW-0963">Cytoplasm</keyword>
<dbReference type="GeneID" id="103025217"/>
<feature type="transmembrane region" description="Helical" evidence="10">
    <location>
        <begin position="46"/>
        <end position="67"/>
    </location>
</feature>
<dbReference type="Ensembl" id="ENSAMXT00000054669.1">
    <property type="protein sequence ID" value="ENSAMXP00000049447.1"/>
    <property type="gene ID" value="ENSAMXG00000031381.1"/>
</dbReference>
<dbReference type="Bgee" id="ENSAMXG00000031381">
    <property type="expression patterns" value="Expressed in head kidney and 14 other cell types or tissues"/>
</dbReference>
<organism evidence="11 12">
    <name type="scientific">Astyanax mexicanus</name>
    <name type="common">Blind cave fish</name>
    <name type="synonym">Astyanax fasciatus mexicanus</name>
    <dbReference type="NCBI Taxonomy" id="7994"/>
    <lineage>
        <taxon>Eukaryota</taxon>
        <taxon>Metazoa</taxon>
        <taxon>Chordata</taxon>
        <taxon>Craniata</taxon>
        <taxon>Vertebrata</taxon>
        <taxon>Euteleostomi</taxon>
        <taxon>Actinopterygii</taxon>
        <taxon>Neopterygii</taxon>
        <taxon>Teleostei</taxon>
        <taxon>Ostariophysi</taxon>
        <taxon>Characiformes</taxon>
        <taxon>Characoidei</taxon>
        <taxon>Acestrorhamphidae</taxon>
        <taxon>Acestrorhamphinae</taxon>
        <taxon>Astyanax</taxon>
    </lineage>
</organism>
<dbReference type="PANTHER" id="PTHR11954:SF22">
    <property type="entry name" value="D-DOPACHROME DECARBOXYLASE"/>
    <property type="match status" value="1"/>
</dbReference>
<dbReference type="GO" id="GO:0005737">
    <property type="term" value="C:cytoplasm"/>
    <property type="evidence" value="ECO:0007669"/>
    <property type="project" value="UniProtKB-SubCell"/>
</dbReference>
<accession>A0A3B1K485</accession>
<dbReference type="KEGG" id="amex:103025217"/>
<dbReference type="AlphaFoldDB" id="A0A3B1K485"/>
<dbReference type="InterPro" id="IPR001398">
    <property type="entry name" value="Macrophage_inhib_fac"/>
</dbReference>
<evidence type="ECO:0000256" key="9">
    <source>
        <dbReference type="ARBA" id="ARBA00038884"/>
    </source>
</evidence>
<dbReference type="GO" id="GO:0005615">
    <property type="term" value="C:extracellular space"/>
    <property type="evidence" value="ECO:0007669"/>
    <property type="project" value="TreeGrafter"/>
</dbReference>
<name>A0A3B1K485_ASTMX</name>
<dbReference type="SUPFAM" id="SSF55331">
    <property type="entry name" value="Tautomerase/MIF"/>
    <property type="match status" value="1"/>
</dbReference>
<evidence type="ECO:0000256" key="6">
    <source>
        <dbReference type="ARBA" id="ARBA00023101"/>
    </source>
</evidence>
<keyword evidence="12" id="KW-1185">Reference proteome</keyword>
<dbReference type="OMA" id="PDRINIR"/>
<evidence type="ECO:0000256" key="1">
    <source>
        <dbReference type="ARBA" id="ARBA00004496"/>
    </source>
</evidence>
<dbReference type="Pfam" id="PF01187">
    <property type="entry name" value="MIF"/>
    <property type="match status" value="1"/>
</dbReference>
<evidence type="ECO:0000313" key="11">
    <source>
        <dbReference type="Ensembl" id="ENSAMXP00000049447.1"/>
    </source>
</evidence>
<keyword evidence="5" id="KW-0007">Acetylation</keyword>
<dbReference type="OrthoDB" id="6080988at2759"/>
<protein>
    <recommendedName>
        <fullName evidence="9">D-dopachrome decarboxylase</fullName>
        <ecNumber evidence="9">4.1.1.84</ecNumber>
    </recommendedName>
</protein>
<reference evidence="12" key="1">
    <citation type="submission" date="2013-03" db="EMBL/GenBank/DDBJ databases">
        <authorList>
            <person name="Jeffery W."/>
            <person name="Warren W."/>
            <person name="Wilson R.K."/>
        </authorList>
    </citation>
    <scope>NUCLEOTIDE SEQUENCE</scope>
    <source>
        <strain evidence="12">female</strain>
    </source>
</reference>
<evidence type="ECO:0000256" key="3">
    <source>
        <dbReference type="ARBA" id="ARBA00011233"/>
    </source>
</evidence>
<evidence type="ECO:0000256" key="2">
    <source>
        <dbReference type="ARBA" id="ARBA00005851"/>
    </source>
</evidence>
<comment type="subcellular location">
    <subcellularLocation>
        <location evidence="1">Cytoplasm</location>
    </subcellularLocation>
</comment>
<dbReference type="Proteomes" id="UP000018467">
    <property type="component" value="Unassembled WGS sequence"/>
</dbReference>
<dbReference type="InParanoid" id="A0A3B1K485"/>